<evidence type="ECO:0000256" key="1">
    <source>
        <dbReference type="ARBA" id="ARBA00023015"/>
    </source>
</evidence>
<reference evidence="6 7" key="1">
    <citation type="submission" date="2018-08" db="EMBL/GenBank/DDBJ databases">
        <title>Sequencing the genomes of 1000 actinobacteria strains.</title>
        <authorList>
            <person name="Klenk H.-P."/>
        </authorList>
    </citation>
    <scope>NUCLEOTIDE SEQUENCE [LARGE SCALE GENOMIC DNA]</scope>
    <source>
        <strain evidence="6 7">DSM 44099</strain>
    </source>
</reference>
<dbReference type="Pfam" id="PF16859">
    <property type="entry name" value="TetR_C_11"/>
    <property type="match status" value="1"/>
</dbReference>
<evidence type="ECO:0000256" key="2">
    <source>
        <dbReference type="ARBA" id="ARBA00023125"/>
    </source>
</evidence>
<dbReference type="PANTHER" id="PTHR30055:SF148">
    <property type="entry name" value="TETR-FAMILY TRANSCRIPTIONAL REGULATOR"/>
    <property type="match status" value="1"/>
</dbReference>
<dbReference type="PRINTS" id="PR00455">
    <property type="entry name" value="HTHTETR"/>
</dbReference>
<dbReference type="Gene3D" id="1.10.357.10">
    <property type="entry name" value="Tetracycline Repressor, domain 2"/>
    <property type="match status" value="1"/>
</dbReference>
<dbReference type="Pfam" id="PF00440">
    <property type="entry name" value="TetR_N"/>
    <property type="match status" value="1"/>
</dbReference>
<dbReference type="SUPFAM" id="SSF48498">
    <property type="entry name" value="Tetracyclin repressor-like, C-terminal domain"/>
    <property type="match status" value="1"/>
</dbReference>
<dbReference type="AlphaFoldDB" id="A0A3D9ZCK6"/>
<evidence type="ECO:0000256" key="3">
    <source>
        <dbReference type="ARBA" id="ARBA00023163"/>
    </source>
</evidence>
<proteinExistence type="predicted"/>
<dbReference type="GO" id="GO:0000976">
    <property type="term" value="F:transcription cis-regulatory region binding"/>
    <property type="evidence" value="ECO:0007669"/>
    <property type="project" value="TreeGrafter"/>
</dbReference>
<sequence>MIGVMTMPNQERRSDRARAAILAAALDLCREQGLARTTMEEIAKKAQVGKQTIYRWWPSKAAVLLEAVNELAGRATDFPDTGDLYADLHTQMTGVATLLSSPRLVPYLSLIGAAQDDPDVLRSFLDAIILPRIRAAAERLRQAQKQGQLREDVDVDDVIELLYGPFYYRALIRTRPVTLAQVDEVLRLALSGVEPR</sequence>
<dbReference type="PANTHER" id="PTHR30055">
    <property type="entry name" value="HTH-TYPE TRANSCRIPTIONAL REGULATOR RUTR"/>
    <property type="match status" value="1"/>
</dbReference>
<name>A0A3D9ZCK6_9ACTN</name>
<dbReference type="PROSITE" id="PS50977">
    <property type="entry name" value="HTH_TETR_2"/>
    <property type="match status" value="1"/>
</dbReference>
<gene>
    <name evidence="6" type="ORF">DFJ67_0139</name>
</gene>
<dbReference type="InterPro" id="IPR011075">
    <property type="entry name" value="TetR_C"/>
</dbReference>
<dbReference type="GO" id="GO:0003700">
    <property type="term" value="F:DNA-binding transcription factor activity"/>
    <property type="evidence" value="ECO:0007669"/>
    <property type="project" value="TreeGrafter"/>
</dbReference>
<accession>A0A3D9ZCK6</accession>
<dbReference type="InterPro" id="IPR050109">
    <property type="entry name" value="HTH-type_TetR-like_transc_reg"/>
</dbReference>
<feature type="DNA-binding region" description="H-T-H motif" evidence="4">
    <location>
        <begin position="38"/>
        <end position="57"/>
    </location>
</feature>
<dbReference type="SUPFAM" id="SSF46689">
    <property type="entry name" value="Homeodomain-like"/>
    <property type="match status" value="1"/>
</dbReference>
<dbReference type="Gene3D" id="1.10.10.60">
    <property type="entry name" value="Homeodomain-like"/>
    <property type="match status" value="1"/>
</dbReference>
<evidence type="ECO:0000313" key="7">
    <source>
        <dbReference type="Proteomes" id="UP000256913"/>
    </source>
</evidence>
<keyword evidence="2 4" id="KW-0238">DNA-binding</keyword>
<evidence type="ECO:0000259" key="5">
    <source>
        <dbReference type="PROSITE" id="PS50977"/>
    </source>
</evidence>
<evidence type="ECO:0000313" key="6">
    <source>
        <dbReference type="EMBL" id="REF94224.1"/>
    </source>
</evidence>
<dbReference type="EMBL" id="QUMQ01000001">
    <property type="protein sequence ID" value="REF94224.1"/>
    <property type="molecule type" value="Genomic_DNA"/>
</dbReference>
<evidence type="ECO:0000256" key="4">
    <source>
        <dbReference type="PROSITE-ProRule" id="PRU00335"/>
    </source>
</evidence>
<dbReference type="Proteomes" id="UP000256913">
    <property type="component" value="Unassembled WGS sequence"/>
</dbReference>
<dbReference type="OrthoDB" id="9796019at2"/>
<feature type="domain" description="HTH tetR-type" evidence="5">
    <location>
        <begin position="15"/>
        <end position="75"/>
    </location>
</feature>
<dbReference type="InterPro" id="IPR009057">
    <property type="entry name" value="Homeodomain-like_sf"/>
</dbReference>
<keyword evidence="7" id="KW-1185">Reference proteome</keyword>
<dbReference type="InterPro" id="IPR036271">
    <property type="entry name" value="Tet_transcr_reg_TetR-rel_C_sf"/>
</dbReference>
<keyword evidence="3" id="KW-0804">Transcription</keyword>
<dbReference type="InterPro" id="IPR001647">
    <property type="entry name" value="HTH_TetR"/>
</dbReference>
<protein>
    <submittedName>
        <fullName evidence="6">TetR family transcriptional regulator</fullName>
    </submittedName>
</protein>
<keyword evidence="1" id="KW-0805">Transcription regulation</keyword>
<comment type="caution">
    <text evidence="6">The sequence shown here is derived from an EMBL/GenBank/DDBJ whole genome shotgun (WGS) entry which is preliminary data.</text>
</comment>
<organism evidence="6 7">
    <name type="scientific">Asanoa ferruginea</name>
    <dbReference type="NCBI Taxonomy" id="53367"/>
    <lineage>
        <taxon>Bacteria</taxon>
        <taxon>Bacillati</taxon>
        <taxon>Actinomycetota</taxon>
        <taxon>Actinomycetes</taxon>
        <taxon>Micromonosporales</taxon>
        <taxon>Micromonosporaceae</taxon>
        <taxon>Asanoa</taxon>
    </lineage>
</organism>